<organism evidence="2 3">
    <name type="scientific">Chloroherpeton thalassium (strain ATCC 35110 / GB-78)</name>
    <dbReference type="NCBI Taxonomy" id="517418"/>
    <lineage>
        <taxon>Bacteria</taxon>
        <taxon>Pseudomonadati</taxon>
        <taxon>Chlorobiota</taxon>
        <taxon>Chlorobiia</taxon>
        <taxon>Chlorobiales</taxon>
        <taxon>Chloroherpetonaceae</taxon>
        <taxon>Chloroherpeton</taxon>
    </lineage>
</organism>
<gene>
    <name evidence="2" type="ordered locus">Ctha_1965</name>
</gene>
<accession>B3QUH0</accession>
<dbReference type="HOGENOM" id="CLU_544799_0_0_10"/>
<dbReference type="AlphaFoldDB" id="B3QUH0"/>
<dbReference type="RefSeq" id="WP_012500502.1">
    <property type="nucleotide sequence ID" value="NC_011026.1"/>
</dbReference>
<evidence type="ECO:0000256" key="1">
    <source>
        <dbReference type="SAM" id="MobiDB-lite"/>
    </source>
</evidence>
<sequence length="500" mass="57362">MKNHSVQLILSVFLWVLLPESGLGQGFNRILPADFSHKDSLGFSQLSFEQVSLFPLVLQNYRVPTVASEFGFTNFYHSRKEDSFHHKVTDESRWLAFALPFEYKNSARFVLGGGYKKEDFQLKIEEPNEELRLSDFRAASEDFAMAGTARFERVELGVSLRHRQTDVASGAWFSFAVGLKLPWRTSLSYTESQTGFSERLILQTSDQQVALPLDIELHRQQMQLRSNPIAQIDFCATVEMNDLSKGEIPSQRSNYAFVASGYFSKQMIDFGFHLAKNLQLYLRYSALRLRASADVFYDETKFGKITALEFDAEAYHISADYEAWQRHVFGVGGEHHFWKAYVRARVETWPFTETLIDLLGIRLLGQVKAEVPFEKYFIAYEYRTNPKFLAKIELFDIRPDGFAQTWRPEFLVFGITDLKNHVLSVDRILAMQISLGAAYAFSQLELSYRISQLIPIHTQKQTESSELPEPEPSPTPTVKSASTKTSGGTFHLLRLDYKFD</sequence>
<keyword evidence="3" id="KW-1185">Reference proteome</keyword>
<dbReference type="KEGG" id="cts:Ctha_1965"/>
<reference evidence="2 3" key="1">
    <citation type="submission" date="2008-06" db="EMBL/GenBank/DDBJ databases">
        <title>Complete sequence of Chloroherpeton thalassium ATCC 35110.</title>
        <authorList>
            <consortium name="US DOE Joint Genome Institute"/>
            <person name="Lucas S."/>
            <person name="Copeland A."/>
            <person name="Lapidus A."/>
            <person name="Glavina del Rio T."/>
            <person name="Dalin E."/>
            <person name="Tice H."/>
            <person name="Bruce D."/>
            <person name="Goodwin L."/>
            <person name="Pitluck S."/>
            <person name="Schmutz J."/>
            <person name="Larimer F."/>
            <person name="Land M."/>
            <person name="Hauser L."/>
            <person name="Kyrpides N."/>
            <person name="Mikhailova N."/>
            <person name="Liu Z."/>
            <person name="Li T."/>
            <person name="Zhao F."/>
            <person name="Overmann J."/>
            <person name="Bryant D.A."/>
            <person name="Richardson P."/>
        </authorList>
    </citation>
    <scope>NUCLEOTIDE SEQUENCE [LARGE SCALE GENOMIC DNA]</scope>
    <source>
        <strain evidence="3">ATCC 35110 / GB-78</strain>
    </source>
</reference>
<dbReference type="Proteomes" id="UP000001208">
    <property type="component" value="Chromosome"/>
</dbReference>
<protein>
    <submittedName>
        <fullName evidence="2">Uncharacterized protein</fullName>
    </submittedName>
</protein>
<evidence type="ECO:0000313" key="2">
    <source>
        <dbReference type="EMBL" id="ACF14419.1"/>
    </source>
</evidence>
<feature type="region of interest" description="Disordered" evidence="1">
    <location>
        <begin position="460"/>
        <end position="486"/>
    </location>
</feature>
<evidence type="ECO:0000313" key="3">
    <source>
        <dbReference type="Proteomes" id="UP000001208"/>
    </source>
</evidence>
<name>B3QUH0_CHLT3</name>
<proteinExistence type="predicted"/>
<dbReference type="EMBL" id="CP001100">
    <property type="protein sequence ID" value="ACF14419.1"/>
    <property type="molecule type" value="Genomic_DNA"/>
</dbReference>